<dbReference type="AlphaFoldDB" id="A0AAV7J537"/>
<dbReference type="SUPFAM" id="SSF49899">
    <property type="entry name" value="Concanavalin A-like lectins/glucanases"/>
    <property type="match status" value="1"/>
</dbReference>
<keyword evidence="1" id="KW-1133">Transmembrane helix</keyword>
<comment type="caution">
    <text evidence="3">The sequence shown here is derived from an EMBL/GenBank/DDBJ whole genome shotgun (WGS) entry which is preliminary data.</text>
</comment>
<evidence type="ECO:0000259" key="2">
    <source>
        <dbReference type="Pfam" id="PF02210"/>
    </source>
</evidence>
<evidence type="ECO:0000313" key="3">
    <source>
        <dbReference type="EMBL" id="KAH0567856.1"/>
    </source>
</evidence>
<keyword evidence="4" id="KW-1185">Reference proteome</keyword>
<feature type="transmembrane region" description="Helical" evidence="1">
    <location>
        <begin position="13"/>
        <end position="35"/>
    </location>
</feature>
<evidence type="ECO:0000313" key="4">
    <source>
        <dbReference type="Proteomes" id="UP000826195"/>
    </source>
</evidence>
<reference evidence="3 4" key="1">
    <citation type="journal article" date="2021" name="J. Hered.">
        <title>A chromosome-level genome assembly of the parasitoid wasp, Cotesia glomerata (Hymenoptera: Braconidae).</title>
        <authorList>
            <person name="Pinto B.J."/>
            <person name="Weis J.J."/>
            <person name="Gamble T."/>
            <person name="Ode P.J."/>
            <person name="Paul R."/>
            <person name="Zaspel J.M."/>
        </authorList>
    </citation>
    <scope>NUCLEOTIDE SEQUENCE [LARGE SCALE GENOMIC DNA]</scope>
    <source>
        <strain evidence="3">CgM1</strain>
    </source>
</reference>
<gene>
    <name evidence="3" type="ORF">KQX54_015162</name>
</gene>
<dbReference type="Proteomes" id="UP000826195">
    <property type="component" value="Unassembled WGS sequence"/>
</dbReference>
<feature type="domain" description="Laminin G" evidence="2">
    <location>
        <begin position="60"/>
        <end position="102"/>
    </location>
</feature>
<protein>
    <recommendedName>
        <fullName evidence="2">Laminin G domain-containing protein</fullName>
    </recommendedName>
</protein>
<keyword evidence="1" id="KW-0472">Membrane</keyword>
<dbReference type="InterPro" id="IPR001791">
    <property type="entry name" value="Laminin_G"/>
</dbReference>
<proteinExistence type="predicted"/>
<keyword evidence="1" id="KW-0812">Transmembrane</keyword>
<accession>A0AAV7J537</accession>
<dbReference type="Gene3D" id="2.60.120.200">
    <property type="match status" value="1"/>
</dbReference>
<evidence type="ECO:0000256" key="1">
    <source>
        <dbReference type="SAM" id="Phobius"/>
    </source>
</evidence>
<sequence>MLESDLDLVIEKLWLLLISLIHLILFTTNASILHLNGSQQMTILMPEDSRTQAEEISLRFRTSQPNGLLFATSADSSSDCLQLYLDNGVAKMRIQIQSHEKVKCVL</sequence>
<dbReference type="Pfam" id="PF02210">
    <property type="entry name" value="Laminin_G_2"/>
    <property type="match status" value="1"/>
</dbReference>
<dbReference type="EMBL" id="JAHXZJ010000001">
    <property type="protein sequence ID" value="KAH0567856.1"/>
    <property type="molecule type" value="Genomic_DNA"/>
</dbReference>
<name>A0AAV7J537_COTGL</name>
<dbReference type="InterPro" id="IPR013320">
    <property type="entry name" value="ConA-like_dom_sf"/>
</dbReference>
<organism evidence="3 4">
    <name type="scientific">Cotesia glomerata</name>
    <name type="common">Lepidopteran parasitic wasp</name>
    <name type="synonym">Apanteles glomeratus</name>
    <dbReference type="NCBI Taxonomy" id="32391"/>
    <lineage>
        <taxon>Eukaryota</taxon>
        <taxon>Metazoa</taxon>
        <taxon>Ecdysozoa</taxon>
        <taxon>Arthropoda</taxon>
        <taxon>Hexapoda</taxon>
        <taxon>Insecta</taxon>
        <taxon>Pterygota</taxon>
        <taxon>Neoptera</taxon>
        <taxon>Endopterygota</taxon>
        <taxon>Hymenoptera</taxon>
        <taxon>Apocrita</taxon>
        <taxon>Ichneumonoidea</taxon>
        <taxon>Braconidae</taxon>
        <taxon>Microgastrinae</taxon>
        <taxon>Cotesia</taxon>
    </lineage>
</organism>